<evidence type="ECO:0000256" key="3">
    <source>
        <dbReference type="ARBA" id="ARBA00022553"/>
    </source>
</evidence>
<evidence type="ECO:0000256" key="6">
    <source>
        <dbReference type="ARBA" id="ARBA00023012"/>
    </source>
</evidence>
<evidence type="ECO:0000256" key="1">
    <source>
        <dbReference type="ARBA" id="ARBA00000085"/>
    </source>
</evidence>
<dbReference type="PRINTS" id="PR00344">
    <property type="entry name" value="BCTRLSENSOR"/>
</dbReference>
<dbReference type="GO" id="GO:0004721">
    <property type="term" value="F:phosphoprotein phosphatase activity"/>
    <property type="evidence" value="ECO:0007669"/>
    <property type="project" value="TreeGrafter"/>
</dbReference>
<dbReference type="GO" id="GO:0000155">
    <property type="term" value="F:phosphorelay sensor kinase activity"/>
    <property type="evidence" value="ECO:0007669"/>
    <property type="project" value="InterPro"/>
</dbReference>
<evidence type="ECO:0000259" key="8">
    <source>
        <dbReference type="PROSITE" id="PS50109"/>
    </source>
</evidence>
<dbReference type="Gene3D" id="3.30.565.10">
    <property type="entry name" value="Histidine kinase-like ATPase, C-terminal domain"/>
    <property type="match status" value="1"/>
</dbReference>
<dbReference type="InterPro" id="IPR003661">
    <property type="entry name" value="HisK_dim/P_dom"/>
</dbReference>
<dbReference type="InterPro" id="IPR036890">
    <property type="entry name" value="HATPase_C_sf"/>
</dbReference>
<feature type="domain" description="Histidine kinase" evidence="8">
    <location>
        <begin position="154"/>
        <end position="347"/>
    </location>
</feature>
<dbReference type="SMART" id="SM00387">
    <property type="entry name" value="HATPase_c"/>
    <property type="match status" value="1"/>
</dbReference>
<dbReference type="InterPro" id="IPR004358">
    <property type="entry name" value="Sig_transdc_His_kin-like_C"/>
</dbReference>
<dbReference type="RefSeq" id="WP_197548922.1">
    <property type="nucleotide sequence ID" value="NZ_CP063164.1"/>
</dbReference>
<evidence type="ECO:0000256" key="5">
    <source>
        <dbReference type="ARBA" id="ARBA00022777"/>
    </source>
</evidence>
<dbReference type="InterPro" id="IPR036097">
    <property type="entry name" value="HisK_dim/P_sf"/>
</dbReference>
<name>A0A7M1S5F6_9BACT</name>
<dbReference type="KEGG" id="sinu:IMZ28_01720"/>
<dbReference type="SUPFAM" id="SSF47384">
    <property type="entry name" value="Homodimeric domain of signal transducing histidine kinase"/>
    <property type="match status" value="1"/>
</dbReference>
<dbReference type="GO" id="GO:0005886">
    <property type="term" value="C:plasma membrane"/>
    <property type="evidence" value="ECO:0007669"/>
    <property type="project" value="TreeGrafter"/>
</dbReference>
<comment type="catalytic activity">
    <reaction evidence="1">
        <text>ATP + protein L-histidine = ADP + protein N-phospho-L-histidine.</text>
        <dbReference type="EC" id="2.7.13.3"/>
    </reaction>
</comment>
<keyword evidence="5 9" id="KW-0418">Kinase</keyword>
<organism evidence="9 10">
    <name type="scientific">Sulfurovum indicum</name>
    <dbReference type="NCBI Taxonomy" id="2779528"/>
    <lineage>
        <taxon>Bacteria</taxon>
        <taxon>Pseudomonadati</taxon>
        <taxon>Campylobacterota</taxon>
        <taxon>Epsilonproteobacteria</taxon>
        <taxon>Campylobacterales</taxon>
        <taxon>Sulfurovaceae</taxon>
        <taxon>Sulfurovum</taxon>
    </lineage>
</organism>
<keyword evidence="6" id="KW-0902">Two-component regulatory system</keyword>
<keyword evidence="10" id="KW-1185">Reference proteome</keyword>
<feature type="transmembrane region" description="Helical" evidence="7">
    <location>
        <begin position="12"/>
        <end position="32"/>
    </location>
</feature>
<evidence type="ECO:0000313" key="9">
    <source>
        <dbReference type="EMBL" id="QOR62221.1"/>
    </source>
</evidence>
<dbReference type="PROSITE" id="PS50109">
    <property type="entry name" value="HIS_KIN"/>
    <property type="match status" value="1"/>
</dbReference>
<keyword evidence="7" id="KW-0812">Transmembrane</keyword>
<sequence>MKKHERESLLKNFFPFFVLLEILIAIIFLQQFNSEKRTLDEKLLTQMKLCSYTMKCDGFDLDFVPSSKKIETNTLYKEHGIYSYFSVPTADDFLMKVILPSKSYEEKIYLVKRSLIMDMLIFSIFIIVIALLFSFYALKPLRKALNLNEEFVKDILHDFNTPISSMIINFKLLKKEIGGNKKISRLENNVETILTLQKNLQTFLKGIDTQKERFDLVDLLQKRILYFNELYPDIVYTIEMENVSLHTSKDAFTRIIDNILSNAGKYNVANGTVCIFLEEERLVIEDSGIGIKYPSKIFQRFYKEQDRGIGIGMHIVKKLCDELSIGIKIESKERKGTKVILDLSEVIDK</sequence>
<evidence type="ECO:0000256" key="7">
    <source>
        <dbReference type="SAM" id="Phobius"/>
    </source>
</evidence>
<proteinExistence type="predicted"/>
<evidence type="ECO:0000256" key="4">
    <source>
        <dbReference type="ARBA" id="ARBA00022679"/>
    </source>
</evidence>
<dbReference type="Proteomes" id="UP000595074">
    <property type="component" value="Chromosome"/>
</dbReference>
<feature type="transmembrane region" description="Helical" evidence="7">
    <location>
        <begin position="119"/>
        <end position="138"/>
    </location>
</feature>
<dbReference type="PANTHER" id="PTHR45453">
    <property type="entry name" value="PHOSPHATE REGULON SENSOR PROTEIN PHOR"/>
    <property type="match status" value="1"/>
</dbReference>
<evidence type="ECO:0000256" key="2">
    <source>
        <dbReference type="ARBA" id="ARBA00012438"/>
    </source>
</evidence>
<keyword evidence="4" id="KW-0808">Transferase</keyword>
<gene>
    <name evidence="9" type="ORF">IMZ28_01720</name>
</gene>
<accession>A0A7M1S5F6</accession>
<keyword evidence="3" id="KW-0597">Phosphoprotein</keyword>
<dbReference type="SUPFAM" id="SSF55874">
    <property type="entry name" value="ATPase domain of HSP90 chaperone/DNA topoisomerase II/histidine kinase"/>
    <property type="match status" value="1"/>
</dbReference>
<dbReference type="InterPro" id="IPR005467">
    <property type="entry name" value="His_kinase_dom"/>
</dbReference>
<keyword evidence="7" id="KW-0472">Membrane</keyword>
<dbReference type="EC" id="2.7.13.3" evidence="2"/>
<protein>
    <recommendedName>
        <fullName evidence="2">histidine kinase</fullName>
        <ecNumber evidence="2">2.7.13.3</ecNumber>
    </recommendedName>
</protein>
<dbReference type="Pfam" id="PF02518">
    <property type="entry name" value="HATPase_c"/>
    <property type="match status" value="1"/>
</dbReference>
<dbReference type="CDD" id="cd00082">
    <property type="entry name" value="HisKA"/>
    <property type="match status" value="1"/>
</dbReference>
<dbReference type="GO" id="GO:0016036">
    <property type="term" value="P:cellular response to phosphate starvation"/>
    <property type="evidence" value="ECO:0007669"/>
    <property type="project" value="TreeGrafter"/>
</dbReference>
<dbReference type="InterPro" id="IPR050351">
    <property type="entry name" value="BphY/WalK/GraS-like"/>
</dbReference>
<reference evidence="9 10" key="1">
    <citation type="submission" date="2020-10" db="EMBL/GenBank/DDBJ databases">
        <title>The genome of sulfurovum sp.</title>
        <authorList>
            <person name="Xie S."/>
            <person name="Shao Z."/>
            <person name="Jiang L."/>
        </authorList>
    </citation>
    <scope>NUCLEOTIDE SEQUENCE [LARGE SCALE GENOMIC DNA]</scope>
    <source>
        <strain evidence="9 10">ST-419</strain>
    </source>
</reference>
<dbReference type="Gene3D" id="1.10.287.130">
    <property type="match status" value="1"/>
</dbReference>
<dbReference type="EMBL" id="CP063164">
    <property type="protein sequence ID" value="QOR62221.1"/>
    <property type="molecule type" value="Genomic_DNA"/>
</dbReference>
<dbReference type="AlphaFoldDB" id="A0A7M1S5F6"/>
<dbReference type="PANTHER" id="PTHR45453:SF1">
    <property type="entry name" value="PHOSPHATE REGULON SENSOR PROTEIN PHOR"/>
    <property type="match status" value="1"/>
</dbReference>
<evidence type="ECO:0000313" key="10">
    <source>
        <dbReference type="Proteomes" id="UP000595074"/>
    </source>
</evidence>
<keyword evidence="7" id="KW-1133">Transmembrane helix</keyword>
<dbReference type="InterPro" id="IPR003594">
    <property type="entry name" value="HATPase_dom"/>
</dbReference>